<protein>
    <submittedName>
        <fullName evidence="2">Uncharacterized protein</fullName>
    </submittedName>
</protein>
<reference evidence="2" key="1">
    <citation type="submission" date="2022-07" db="EMBL/GenBank/DDBJ databases">
        <title>Genome Sequence of Xylaria arbuscula.</title>
        <authorList>
            <person name="Buettner E."/>
        </authorList>
    </citation>
    <scope>NUCLEOTIDE SEQUENCE</scope>
    <source>
        <strain evidence="2">VT107</strain>
    </source>
</reference>
<comment type="caution">
    <text evidence="2">The sequence shown here is derived from an EMBL/GenBank/DDBJ whole genome shotgun (WGS) entry which is preliminary data.</text>
</comment>
<evidence type="ECO:0000313" key="3">
    <source>
        <dbReference type="Proteomes" id="UP001148614"/>
    </source>
</evidence>
<dbReference type="Proteomes" id="UP001148614">
    <property type="component" value="Unassembled WGS sequence"/>
</dbReference>
<feature type="region of interest" description="Disordered" evidence="1">
    <location>
        <begin position="82"/>
        <end position="101"/>
    </location>
</feature>
<dbReference type="AlphaFoldDB" id="A0A9W8N413"/>
<organism evidence="2 3">
    <name type="scientific">Xylaria arbuscula</name>
    <dbReference type="NCBI Taxonomy" id="114810"/>
    <lineage>
        <taxon>Eukaryota</taxon>
        <taxon>Fungi</taxon>
        <taxon>Dikarya</taxon>
        <taxon>Ascomycota</taxon>
        <taxon>Pezizomycotina</taxon>
        <taxon>Sordariomycetes</taxon>
        <taxon>Xylariomycetidae</taxon>
        <taxon>Xylariales</taxon>
        <taxon>Xylariaceae</taxon>
        <taxon>Xylaria</taxon>
    </lineage>
</organism>
<feature type="compositionally biased region" description="Low complexity" evidence="1">
    <location>
        <begin position="11"/>
        <end position="20"/>
    </location>
</feature>
<dbReference type="VEuPathDB" id="FungiDB:F4678DRAFT_417116"/>
<name>A0A9W8N413_9PEZI</name>
<gene>
    <name evidence="2" type="ORF">NPX13_g10720</name>
</gene>
<proteinExistence type="predicted"/>
<evidence type="ECO:0000313" key="2">
    <source>
        <dbReference type="EMBL" id="KAJ3554059.1"/>
    </source>
</evidence>
<feature type="region of interest" description="Disordered" evidence="1">
    <location>
        <begin position="1"/>
        <end position="50"/>
    </location>
</feature>
<keyword evidence="3" id="KW-1185">Reference proteome</keyword>
<accession>A0A9W8N413</accession>
<sequence length="262" mass="29221">MQPGRYPRILPAAPAGYAGPPSAPGNPIEASKEQSKKRLSSQPRPERLVNGQRAIELVELLKSLPEDRSTSLFKRLREKGDPAAVISESRGPASEGASPSKSDYYTEYKQHQSSMEGELIANNPRSFPVLPPIDPAVLARSNLLRPWLPEPAWGQLSENLVQKRMSHTNLHFISYSNEAEPHLTIPPEYPDPQEQPVEYCDERLQYLQVGFWTDIKVSNDFVAKVISVYMINHSSDYSTQISSLLTWSSSGKSTVPGFSFMP</sequence>
<evidence type="ECO:0000256" key="1">
    <source>
        <dbReference type="SAM" id="MobiDB-lite"/>
    </source>
</evidence>
<dbReference type="EMBL" id="JANPWZ010003147">
    <property type="protein sequence ID" value="KAJ3554059.1"/>
    <property type="molecule type" value="Genomic_DNA"/>
</dbReference>